<evidence type="ECO:0000256" key="1">
    <source>
        <dbReference type="SAM" id="MobiDB-lite"/>
    </source>
</evidence>
<feature type="domain" description="TTF-type" evidence="3">
    <location>
        <begin position="93"/>
        <end position="175"/>
    </location>
</feature>
<evidence type="ECO:0000259" key="3">
    <source>
        <dbReference type="SMART" id="SM00597"/>
    </source>
</evidence>
<organism evidence="4 5">
    <name type="scientific">Penstemon smallii</name>
    <dbReference type="NCBI Taxonomy" id="265156"/>
    <lineage>
        <taxon>Eukaryota</taxon>
        <taxon>Viridiplantae</taxon>
        <taxon>Streptophyta</taxon>
        <taxon>Embryophyta</taxon>
        <taxon>Tracheophyta</taxon>
        <taxon>Spermatophyta</taxon>
        <taxon>Magnoliopsida</taxon>
        <taxon>eudicotyledons</taxon>
        <taxon>Gunneridae</taxon>
        <taxon>Pentapetalae</taxon>
        <taxon>asterids</taxon>
        <taxon>lamiids</taxon>
        <taxon>Lamiales</taxon>
        <taxon>Plantaginaceae</taxon>
        <taxon>Cheloneae</taxon>
        <taxon>Penstemon</taxon>
    </lineage>
</organism>
<evidence type="ECO:0000256" key="2">
    <source>
        <dbReference type="SAM" id="Phobius"/>
    </source>
</evidence>
<dbReference type="PANTHER" id="PTHR11697">
    <property type="entry name" value="GENERAL TRANSCRIPTION FACTOR 2-RELATED ZINC FINGER PROTEIN"/>
    <property type="match status" value="1"/>
</dbReference>
<dbReference type="AlphaFoldDB" id="A0ABD3TAM5"/>
<feature type="compositionally biased region" description="Low complexity" evidence="1">
    <location>
        <begin position="15"/>
        <end position="28"/>
    </location>
</feature>
<dbReference type="EMBL" id="JBJXBP010000004">
    <property type="protein sequence ID" value="KAL3834017.1"/>
    <property type="molecule type" value="Genomic_DNA"/>
</dbReference>
<feature type="region of interest" description="Disordered" evidence="1">
    <location>
        <begin position="8"/>
        <end position="29"/>
    </location>
</feature>
<accession>A0ABD3TAM5</accession>
<reference evidence="4 5" key="1">
    <citation type="submission" date="2024-12" db="EMBL/GenBank/DDBJ databases">
        <title>The unique morphological basis and parallel evolutionary history of personate flowers in Penstemon.</title>
        <authorList>
            <person name="Depatie T.H."/>
            <person name="Wessinger C.A."/>
        </authorList>
    </citation>
    <scope>NUCLEOTIDE SEQUENCE [LARGE SCALE GENOMIC DNA]</scope>
    <source>
        <strain evidence="4">WTNN_2</strain>
        <tissue evidence="4">Leaf</tissue>
    </source>
</reference>
<protein>
    <recommendedName>
        <fullName evidence="3">TTF-type domain-containing protein</fullName>
    </recommendedName>
</protein>
<keyword evidence="2" id="KW-0472">Membrane</keyword>
<dbReference type="InterPro" id="IPR025398">
    <property type="entry name" value="DUF4371"/>
</dbReference>
<feature type="transmembrane region" description="Helical" evidence="2">
    <location>
        <begin position="626"/>
        <end position="645"/>
    </location>
</feature>
<dbReference type="PANTHER" id="PTHR11697:SF230">
    <property type="entry name" value="ZINC FINGER, MYM DOMAIN CONTAINING 1"/>
    <property type="match status" value="1"/>
</dbReference>
<keyword evidence="2" id="KW-0812">Transmembrane</keyword>
<dbReference type="SUPFAM" id="SSF53098">
    <property type="entry name" value="Ribonuclease H-like"/>
    <property type="match status" value="1"/>
</dbReference>
<dbReference type="SMART" id="SM00597">
    <property type="entry name" value="ZnF_TTF"/>
    <property type="match status" value="1"/>
</dbReference>
<proteinExistence type="predicted"/>
<evidence type="ECO:0000313" key="5">
    <source>
        <dbReference type="Proteomes" id="UP001634393"/>
    </source>
</evidence>
<dbReference type="InterPro" id="IPR012337">
    <property type="entry name" value="RNaseH-like_sf"/>
</dbReference>
<dbReference type="Proteomes" id="UP001634393">
    <property type="component" value="Unassembled WGS sequence"/>
</dbReference>
<sequence length="655" mass="74813">MDKFVVRVPKVSKDSSTQQASSSAQETSIDNSINRLSKKSRFELSDLIVDHGLCKKITEYDANQRDDIRRAYLQKGPCQPRKHNLPQKNIGGRLRRFNPDWFDIYAFCLSCYLFKPDIGKQSGSDVFVTIGFTAWNKRERFDGHVGECTSVHNQALKKCFDLMKQDQHINFAFQKQSLPFRGHDESNDSTNRGNFIEFLNFLANHNEVIKEVVVGKIQKNLKLTSPDIQKDIVNAAATETSNIIINDLGDDYFAILVDELRDVSGKEQMVVTSSDHLGPTLLKYGLSLSRVRGQGYDGASNMRGEFNGLRIAKNHGDIALFFNLVSNIVNVVGTSCKHRDFVREKQAAKIAQTLDNGEIQSGRGLNQETNLKRAGDTRWGSHYASIINLINMYSTVVDALEIIEDEGSIPEKRAEARVLMDYLYSFEFSFGLHLMKNILGITNDLSLLLQRKYQDIVYAMKQVKVCKKRLQDMRNDGFESFLGEVSSFCITQNISIPNIDENFKPRGRSRRKAQQITNGHRFRVEIFNQVVDMQLQKMNSRFTEVNSTLLICIACLNPDDSFSSFNKESLIDLAKFYPFEFSNVNILALDMQLENYIVDMRSNEEFSRLKGIGDLARKLVETKRNIVYPLVFLLLKVTMILPVCWMKMKALKYVK</sequence>
<comment type="caution">
    <text evidence="4">The sequence shown here is derived from an EMBL/GenBank/DDBJ whole genome shotgun (WGS) entry which is preliminary data.</text>
</comment>
<keyword evidence="5" id="KW-1185">Reference proteome</keyword>
<gene>
    <name evidence="4" type="ORF">ACJIZ3_008753</name>
</gene>
<dbReference type="InterPro" id="IPR006580">
    <property type="entry name" value="Znf_TTF"/>
</dbReference>
<dbReference type="InterPro" id="IPR055298">
    <property type="entry name" value="AtLOH3-like"/>
</dbReference>
<name>A0ABD3TAM5_9LAMI</name>
<evidence type="ECO:0000313" key="4">
    <source>
        <dbReference type="EMBL" id="KAL3834017.1"/>
    </source>
</evidence>
<dbReference type="Pfam" id="PF14291">
    <property type="entry name" value="DUF4371"/>
    <property type="match status" value="2"/>
</dbReference>
<keyword evidence="2" id="KW-1133">Transmembrane helix</keyword>